<evidence type="ECO:0000313" key="3">
    <source>
        <dbReference type="Proteomes" id="UP000230002"/>
    </source>
</evidence>
<sequence>MSPVCLWNDELVNSFYRFIFADKASRAPYLYGLELPDPFLYDVRGPLFSTVNDRLAAILREAVHLEYLCFPSSVEVDPVLTSAANATTLRELHVAFVSHMEPSWKLLSSFQSPLLSLYVEEDDGAYDQCFASVLTNDLANFAPTLEILDLYKLVLDMSPDSVTTQFAAVRTLKIRTISDFDGLGLLLRLFPNLDNTLTLSEVMNTTDRSHSTLRERSKEAQRTHSWPRLDRVVCDAQSAFLLAVQCPIRRMDITVPRFHGKRYLASTLRDNYPRFLYIRISFNDSLADLDDLFPCTEGAETLTHLVMVADFEIRYMQKGKKGKKGKRQTVSWKQFRDKLVDSMKHLHLTHLRLVLYYTVIKPTQDSVAKRDSVNTAGDADLYPVALRFSDAMPSLQYIFVTTCGHMHDILPGNPQQASPPRTLLNKWHTSKAWRAVREPLPEDRQNGSNADSTSRAPCMELSWVAAERVIAQEELELSPNEEKLD</sequence>
<accession>A0A2G8SBI1</accession>
<comment type="caution">
    <text evidence="2">The sequence shown here is derived from an EMBL/GenBank/DDBJ whole genome shotgun (WGS) entry which is preliminary data.</text>
</comment>
<evidence type="ECO:0000256" key="1">
    <source>
        <dbReference type="SAM" id="MobiDB-lite"/>
    </source>
</evidence>
<feature type="compositionally biased region" description="Basic and acidic residues" evidence="1">
    <location>
        <begin position="435"/>
        <end position="445"/>
    </location>
</feature>
<dbReference type="Proteomes" id="UP000230002">
    <property type="component" value="Unassembled WGS sequence"/>
</dbReference>
<protein>
    <submittedName>
        <fullName evidence="2">Uncharacterized protein</fullName>
    </submittedName>
</protein>
<proteinExistence type="predicted"/>
<keyword evidence="3" id="KW-1185">Reference proteome</keyword>
<gene>
    <name evidence="2" type="ORF">GSI_05822</name>
</gene>
<organism evidence="2 3">
    <name type="scientific">Ganoderma sinense ZZ0214-1</name>
    <dbReference type="NCBI Taxonomy" id="1077348"/>
    <lineage>
        <taxon>Eukaryota</taxon>
        <taxon>Fungi</taxon>
        <taxon>Dikarya</taxon>
        <taxon>Basidiomycota</taxon>
        <taxon>Agaricomycotina</taxon>
        <taxon>Agaricomycetes</taxon>
        <taxon>Polyporales</taxon>
        <taxon>Polyporaceae</taxon>
        <taxon>Ganoderma</taxon>
    </lineage>
</organism>
<dbReference type="AlphaFoldDB" id="A0A2G8SBI1"/>
<name>A0A2G8SBI1_9APHY</name>
<evidence type="ECO:0000313" key="2">
    <source>
        <dbReference type="EMBL" id="PIL31126.1"/>
    </source>
</evidence>
<reference evidence="2 3" key="1">
    <citation type="journal article" date="2015" name="Sci. Rep.">
        <title>Chromosome-level genome map provides insights into diverse defense mechanisms in the medicinal fungus Ganoderma sinense.</title>
        <authorList>
            <person name="Zhu Y."/>
            <person name="Xu J."/>
            <person name="Sun C."/>
            <person name="Zhou S."/>
            <person name="Xu H."/>
            <person name="Nelson D.R."/>
            <person name="Qian J."/>
            <person name="Song J."/>
            <person name="Luo H."/>
            <person name="Xiang L."/>
            <person name="Li Y."/>
            <person name="Xu Z."/>
            <person name="Ji A."/>
            <person name="Wang L."/>
            <person name="Lu S."/>
            <person name="Hayward A."/>
            <person name="Sun W."/>
            <person name="Li X."/>
            <person name="Schwartz D.C."/>
            <person name="Wang Y."/>
            <person name="Chen S."/>
        </authorList>
    </citation>
    <scope>NUCLEOTIDE SEQUENCE [LARGE SCALE GENOMIC DNA]</scope>
    <source>
        <strain evidence="2 3">ZZ0214-1</strain>
    </source>
</reference>
<dbReference type="EMBL" id="AYKW01000012">
    <property type="protein sequence ID" value="PIL31126.1"/>
    <property type="molecule type" value="Genomic_DNA"/>
</dbReference>
<feature type="region of interest" description="Disordered" evidence="1">
    <location>
        <begin position="435"/>
        <end position="454"/>
    </location>
</feature>